<comment type="subcellular location">
    <subcellularLocation>
        <location evidence="1">Secreted</location>
    </subcellularLocation>
</comment>
<dbReference type="Pfam" id="PF03098">
    <property type="entry name" value="An_peroxidase"/>
    <property type="match status" value="1"/>
</dbReference>
<dbReference type="EMBL" id="BPLR01010676">
    <property type="protein sequence ID" value="GIY40919.1"/>
    <property type="molecule type" value="Genomic_DNA"/>
</dbReference>
<name>A0AAV4T5D9_CAEEX</name>
<evidence type="ECO:0000256" key="1">
    <source>
        <dbReference type="ARBA" id="ARBA00004613"/>
    </source>
</evidence>
<dbReference type="PANTHER" id="PTHR11475:SF4">
    <property type="entry name" value="CHORION PEROXIDASE"/>
    <property type="match status" value="1"/>
</dbReference>
<reference evidence="5 6" key="1">
    <citation type="submission" date="2021-06" db="EMBL/GenBank/DDBJ databases">
        <title>Caerostris extrusa draft genome.</title>
        <authorList>
            <person name="Kono N."/>
            <person name="Arakawa K."/>
        </authorList>
    </citation>
    <scope>NUCLEOTIDE SEQUENCE [LARGE SCALE GENOMIC DNA]</scope>
</reference>
<keyword evidence="2" id="KW-0964">Secreted</keyword>
<evidence type="ECO:0000256" key="4">
    <source>
        <dbReference type="ARBA" id="ARBA00023180"/>
    </source>
</evidence>
<dbReference type="PANTHER" id="PTHR11475">
    <property type="entry name" value="OXIDASE/PEROXIDASE"/>
    <property type="match status" value="1"/>
</dbReference>
<keyword evidence="6" id="KW-1185">Reference proteome</keyword>
<dbReference type="AlphaFoldDB" id="A0AAV4T5D9"/>
<keyword evidence="3 5" id="KW-0560">Oxidoreductase</keyword>
<keyword evidence="3 5" id="KW-0575">Peroxidase</keyword>
<evidence type="ECO:0000256" key="2">
    <source>
        <dbReference type="ARBA" id="ARBA00022525"/>
    </source>
</evidence>
<dbReference type="InterPro" id="IPR019791">
    <property type="entry name" value="Haem_peroxidase_animal"/>
</dbReference>
<evidence type="ECO:0000256" key="3">
    <source>
        <dbReference type="ARBA" id="ARBA00022559"/>
    </source>
</evidence>
<dbReference type="GO" id="GO:0020037">
    <property type="term" value="F:heme binding"/>
    <property type="evidence" value="ECO:0007669"/>
    <property type="project" value="InterPro"/>
</dbReference>
<dbReference type="InterPro" id="IPR010255">
    <property type="entry name" value="Haem_peroxidase_sf"/>
</dbReference>
<evidence type="ECO:0000313" key="5">
    <source>
        <dbReference type="EMBL" id="GIY40919.1"/>
    </source>
</evidence>
<sequence length="100" mass="11267">MTLPFSWPPSLPYGGDLSATDIQRGRDHGLAPYVHIVRFCTGGNVVIESFDDLAPGLMPQKNAQLLQEYYATVEDVDLWAGCRWNTTSPDLKWERLLPVF</sequence>
<gene>
    <name evidence="5" type="primary">pxt_7</name>
    <name evidence="5" type="ORF">CEXT_191901</name>
</gene>
<comment type="caution">
    <text evidence="5">The sequence shown here is derived from an EMBL/GenBank/DDBJ whole genome shotgun (WGS) entry which is preliminary data.</text>
</comment>
<dbReference type="SUPFAM" id="SSF48113">
    <property type="entry name" value="Heme-dependent peroxidases"/>
    <property type="match status" value="1"/>
</dbReference>
<dbReference type="Gene3D" id="1.10.640.10">
    <property type="entry name" value="Haem peroxidase domain superfamily, animal type"/>
    <property type="match status" value="1"/>
</dbReference>
<dbReference type="InterPro" id="IPR037120">
    <property type="entry name" value="Haem_peroxidase_sf_animal"/>
</dbReference>
<dbReference type="Proteomes" id="UP001054945">
    <property type="component" value="Unassembled WGS sequence"/>
</dbReference>
<evidence type="ECO:0000313" key="6">
    <source>
        <dbReference type="Proteomes" id="UP001054945"/>
    </source>
</evidence>
<dbReference type="GO" id="GO:0004601">
    <property type="term" value="F:peroxidase activity"/>
    <property type="evidence" value="ECO:0007669"/>
    <property type="project" value="UniProtKB-KW"/>
</dbReference>
<protein>
    <submittedName>
        <fullName evidence="5">Chorion peroxidase</fullName>
    </submittedName>
</protein>
<dbReference type="GO" id="GO:0005576">
    <property type="term" value="C:extracellular region"/>
    <property type="evidence" value="ECO:0007669"/>
    <property type="project" value="UniProtKB-SubCell"/>
</dbReference>
<keyword evidence="4" id="KW-0325">Glycoprotein</keyword>
<accession>A0AAV4T5D9</accession>
<proteinExistence type="predicted"/>
<dbReference type="GO" id="GO:0006979">
    <property type="term" value="P:response to oxidative stress"/>
    <property type="evidence" value="ECO:0007669"/>
    <property type="project" value="InterPro"/>
</dbReference>
<dbReference type="PROSITE" id="PS50292">
    <property type="entry name" value="PEROXIDASE_3"/>
    <property type="match status" value="1"/>
</dbReference>
<organism evidence="5 6">
    <name type="scientific">Caerostris extrusa</name>
    <name type="common">Bark spider</name>
    <name type="synonym">Caerostris bankana</name>
    <dbReference type="NCBI Taxonomy" id="172846"/>
    <lineage>
        <taxon>Eukaryota</taxon>
        <taxon>Metazoa</taxon>
        <taxon>Ecdysozoa</taxon>
        <taxon>Arthropoda</taxon>
        <taxon>Chelicerata</taxon>
        <taxon>Arachnida</taxon>
        <taxon>Araneae</taxon>
        <taxon>Araneomorphae</taxon>
        <taxon>Entelegynae</taxon>
        <taxon>Araneoidea</taxon>
        <taxon>Araneidae</taxon>
        <taxon>Caerostris</taxon>
    </lineage>
</organism>